<proteinExistence type="predicted"/>
<dbReference type="EMBL" id="SNWM01000005">
    <property type="protein sequence ID" value="TDO20162.1"/>
    <property type="molecule type" value="Genomic_DNA"/>
</dbReference>
<dbReference type="OrthoDB" id="745212at2"/>
<dbReference type="PANTHER" id="PTHR32309:SF13">
    <property type="entry name" value="FERRIC ENTEROBACTIN TRANSPORT PROTEIN FEPE"/>
    <property type="match status" value="1"/>
</dbReference>
<dbReference type="PANTHER" id="PTHR32309">
    <property type="entry name" value="TYROSINE-PROTEIN KINASE"/>
    <property type="match status" value="1"/>
</dbReference>
<keyword evidence="1" id="KW-0812">Transmembrane</keyword>
<evidence type="ECO:0000256" key="1">
    <source>
        <dbReference type="SAM" id="Phobius"/>
    </source>
</evidence>
<dbReference type="InterPro" id="IPR050445">
    <property type="entry name" value="Bact_polysacc_biosynth/exp"/>
</dbReference>
<feature type="transmembrane region" description="Helical" evidence="1">
    <location>
        <begin position="333"/>
        <end position="355"/>
    </location>
</feature>
<accession>A0A4R6IDR6</accession>
<gene>
    <name evidence="2" type="ORF">CLV32_3922</name>
</gene>
<evidence type="ECO:0008006" key="4">
    <source>
        <dbReference type="Google" id="ProtNLM"/>
    </source>
</evidence>
<name>A0A4R6IDR6_9SPHI</name>
<organism evidence="2 3">
    <name type="scientific">Pedobacter duraquae</name>
    <dbReference type="NCBI Taxonomy" id="425511"/>
    <lineage>
        <taxon>Bacteria</taxon>
        <taxon>Pseudomonadati</taxon>
        <taxon>Bacteroidota</taxon>
        <taxon>Sphingobacteriia</taxon>
        <taxon>Sphingobacteriales</taxon>
        <taxon>Sphingobacteriaceae</taxon>
        <taxon>Pedobacter</taxon>
    </lineage>
</organism>
<sequence length="363" mass="40755">MSVLEKPNYNNTEPEEDFSFKQSVLTRLKDFNYLWKHRLKIILFCLLGGLFGALTAWKWPVTYTAKLTFIVEDSKGGGSLLSGLASQMGFDIGGLASGGSSGVLAGDNVLQLLVSSKMLKQTLLSPFDKDPNYTLADRYAESNKLKSKWEKLEEAKGPINFPGNTKNYTRLQDSLLQDMITRIGEKDVSVNKPDKKLSFFALNATMKDEKLAALFCNRLIDEASDFYIATKTKKLRTNVDRLQTRADSIGRILNKKTYSASAANSVMLDLNPAYTTAGVSAELQERDKRVLQTIYSEIIKNLEVSRTMLMQETPTFQVIDSPDTPLKKNKLKYSTGIFTGVVLAGFFTALFLMMFRKKQFQQD</sequence>
<feature type="transmembrane region" description="Helical" evidence="1">
    <location>
        <begin position="41"/>
        <end position="59"/>
    </location>
</feature>
<keyword evidence="1" id="KW-0472">Membrane</keyword>
<dbReference type="RefSeq" id="WP_133558514.1">
    <property type="nucleotide sequence ID" value="NZ_SNWM01000005.1"/>
</dbReference>
<comment type="caution">
    <text evidence="2">The sequence shown here is derived from an EMBL/GenBank/DDBJ whole genome shotgun (WGS) entry which is preliminary data.</text>
</comment>
<keyword evidence="3" id="KW-1185">Reference proteome</keyword>
<protein>
    <recommendedName>
        <fullName evidence="4">Subunit length determinant protein</fullName>
    </recommendedName>
</protein>
<dbReference type="GO" id="GO:0004713">
    <property type="term" value="F:protein tyrosine kinase activity"/>
    <property type="evidence" value="ECO:0007669"/>
    <property type="project" value="TreeGrafter"/>
</dbReference>
<reference evidence="2 3" key="1">
    <citation type="submission" date="2019-03" db="EMBL/GenBank/DDBJ databases">
        <title>Genomic Encyclopedia of Archaeal and Bacterial Type Strains, Phase II (KMG-II): from individual species to whole genera.</title>
        <authorList>
            <person name="Goeker M."/>
        </authorList>
    </citation>
    <scope>NUCLEOTIDE SEQUENCE [LARGE SCALE GENOMIC DNA]</scope>
    <source>
        <strain evidence="2 3">DSM 19034</strain>
    </source>
</reference>
<evidence type="ECO:0000313" key="2">
    <source>
        <dbReference type="EMBL" id="TDO20162.1"/>
    </source>
</evidence>
<dbReference type="AlphaFoldDB" id="A0A4R6IDR6"/>
<keyword evidence="1" id="KW-1133">Transmembrane helix</keyword>
<evidence type="ECO:0000313" key="3">
    <source>
        <dbReference type="Proteomes" id="UP000295499"/>
    </source>
</evidence>
<dbReference type="Proteomes" id="UP000295499">
    <property type="component" value="Unassembled WGS sequence"/>
</dbReference>
<dbReference type="GO" id="GO:0005886">
    <property type="term" value="C:plasma membrane"/>
    <property type="evidence" value="ECO:0007669"/>
    <property type="project" value="TreeGrafter"/>
</dbReference>